<reference evidence="1" key="1">
    <citation type="thesis" date="2020" institute="ProQuest LLC" country="789 East Eisenhower Parkway, Ann Arbor, MI, USA">
        <title>Comparative Genomics and Chromosome Evolution.</title>
        <authorList>
            <person name="Mudd A.B."/>
        </authorList>
    </citation>
    <scope>NUCLEOTIDE SEQUENCE</scope>
    <source>
        <strain evidence="1">237g6f4</strain>
        <tissue evidence="1">Blood</tissue>
    </source>
</reference>
<gene>
    <name evidence="1" type="ORF">GDO81_016289</name>
</gene>
<accession>A0AAV7AVD2</accession>
<sequence length="79" mass="9284">MSSSLPLNQIRSLSSSFVVIRLNWKVADMFGVPLKGFRWQRRLCKMYSIDLTLYSSYFSRCLLKCHFAPRTANYMYGMT</sequence>
<organism evidence="1 2">
    <name type="scientific">Engystomops pustulosus</name>
    <name type="common">Tungara frog</name>
    <name type="synonym">Physalaemus pustulosus</name>
    <dbReference type="NCBI Taxonomy" id="76066"/>
    <lineage>
        <taxon>Eukaryota</taxon>
        <taxon>Metazoa</taxon>
        <taxon>Chordata</taxon>
        <taxon>Craniata</taxon>
        <taxon>Vertebrata</taxon>
        <taxon>Euteleostomi</taxon>
        <taxon>Amphibia</taxon>
        <taxon>Batrachia</taxon>
        <taxon>Anura</taxon>
        <taxon>Neobatrachia</taxon>
        <taxon>Hyloidea</taxon>
        <taxon>Leptodactylidae</taxon>
        <taxon>Leiuperinae</taxon>
        <taxon>Engystomops</taxon>
    </lineage>
</organism>
<evidence type="ECO:0000313" key="1">
    <source>
        <dbReference type="EMBL" id="KAG8564014.1"/>
    </source>
</evidence>
<dbReference type="Proteomes" id="UP000824782">
    <property type="component" value="Unassembled WGS sequence"/>
</dbReference>
<comment type="caution">
    <text evidence="1">The sequence shown here is derived from an EMBL/GenBank/DDBJ whole genome shotgun (WGS) entry which is preliminary data.</text>
</comment>
<evidence type="ECO:0000313" key="2">
    <source>
        <dbReference type="Proteomes" id="UP000824782"/>
    </source>
</evidence>
<name>A0AAV7AVD2_ENGPU</name>
<proteinExistence type="predicted"/>
<dbReference type="AlphaFoldDB" id="A0AAV7AVD2"/>
<keyword evidence="2" id="KW-1185">Reference proteome</keyword>
<protein>
    <submittedName>
        <fullName evidence="1">Uncharacterized protein</fullName>
    </submittedName>
</protein>
<dbReference type="EMBL" id="WNYA01000007">
    <property type="protein sequence ID" value="KAG8564014.1"/>
    <property type="molecule type" value="Genomic_DNA"/>
</dbReference>